<dbReference type="EMBL" id="GBXM01098853">
    <property type="protein sequence ID" value="JAH09724.1"/>
    <property type="molecule type" value="Transcribed_RNA"/>
</dbReference>
<evidence type="ECO:0000313" key="1">
    <source>
        <dbReference type="EMBL" id="JAH09724.1"/>
    </source>
</evidence>
<sequence length="41" mass="4872">MPYHRPFDILVFLNVQMYTIGTQLYVDRLYHTILSLLADPC</sequence>
<name>A0A0E9PZ17_ANGAN</name>
<organism evidence="1">
    <name type="scientific">Anguilla anguilla</name>
    <name type="common">European freshwater eel</name>
    <name type="synonym">Muraena anguilla</name>
    <dbReference type="NCBI Taxonomy" id="7936"/>
    <lineage>
        <taxon>Eukaryota</taxon>
        <taxon>Metazoa</taxon>
        <taxon>Chordata</taxon>
        <taxon>Craniata</taxon>
        <taxon>Vertebrata</taxon>
        <taxon>Euteleostomi</taxon>
        <taxon>Actinopterygii</taxon>
        <taxon>Neopterygii</taxon>
        <taxon>Teleostei</taxon>
        <taxon>Anguilliformes</taxon>
        <taxon>Anguillidae</taxon>
        <taxon>Anguilla</taxon>
    </lineage>
</organism>
<proteinExistence type="predicted"/>
<reference evidence="1" key="2">
    <citation type="journal article" date="2015" name="Fish Shellfish Immunol.">
        <title>Early steps in the European eel (Anguilla anguilla)-Vibrio vulnificus interaction in the gills: Role of the RtxA13 toxin.</title>
        <authorList>
            <person name="Callol A."/>
            <person name="Pajuelo D."/>
            <person name="Ebbesson L."/>
            <person name="Teles M."/>
            <person name="MacKenzie S."/>
            <person name="Amaro C."/>
        </authorList>
    </citation>
    <scope>NUCLEOTIDE SEQUENCE</scope>
</reference>
<protein>
    <submittedName>
        <fullName evidence="1">Uncharacterized protein</fullName>
    </submittedName>
</protein>
<reference evidence="1" key="1">
    <citation type="submission" date="2014-11" db="EMBL/GenBank/DDBJ databases">
        <authorList>
            <person name="Amaro Gonzalez C."/>
        </authorList>
    </citation>
    <scope>NUCLEOTIDE SEQUENCE</scope>
</reference>
<accession>A0A0E9PZ17</accession>
<dbReference type="AlphaFoldDB" id="A0A0E9PZ17"/>